<name>A0A7X3SR07_9HYPH</name>
<dbReference type="EMBL" id="WURB01000026">
    <property type="protein sequence ID" value="MXQ14106.1"/>
    <property type="molecule type" value="Genomic_DNA"/>
</dbReference>
<dbReference type="SUPFAM" id="SSF56524">
    <property type="entry name" value="Oxidoreductase molybdopterin-binding domain"/>
    <property type="match status" value="1"/>
</dbReference>
<keyword evidence="4" id="KW-0560">Oxidoreductase</keyword>
<dbReference type="Gene3D" id="2.60.40.650">
    <property type="match status" value="1"/>
</dbReference>
<comment type="caution">
    <text evidence="7">The sequence shown here is derived from an EMBL/GenBank/DDBJ whole genome shotgun (WGS) entry which is preliminary data.</text>
</comment>
<dbReference type="RefSeq" id="WP_160887724.1">
    <property type="nucleotide sequence ID" value="NZ_WURB01000026.1"/>
</dbReference>
<evidence type="ECO:0000256" key="1">
    <source>
        <dbReference type="ARBA" id="ARBA00001924"/>
    </source>
</evidence>
<dbReference type="InterPro" id="IPR006311">
    <property type="entry name" value="TAT_signal"/>
</dbReference>
<dbReference type="GO" id="GO:0020037">
    <property type="term" value="F:heme binding"/>
    <property type="evidence" value="ECO:0007669"/>
    <property type="project" value="TreeGrafter"/>
</dbReference>
<dbReference type="InterPro" id="IPR005066">
    <property type="entry name" value="MoCF_OxRdtse_dimer"/>
</dbReference>
<dbReference type="Pfam" id="PF00174">
    <property type="entry name" value="Oxidored_molyb"/>
    <property type="match status" value="1"/>
</dbReference>
<accession>A0A7X3SR07</accession>
<comment type="cofactor">
    <cofactor evidence="1">
        <name>Mo-molybdopterin</name>
        <dbReference type="ChEBI" id="CHEBI:71302"/>
    </cofactor>
</comment>
<evidence type="ECO:0000256" key="4">
    <source>
        <dbReference type="ARBA" id="ARBA00023002"/>
    </source>
</evidence>
<protein>
    <submittedName>
        <fullName evidence="7">Molybdopterin-dependent oxidoreductase</fullName>
    </submittedName>
</protein>
<organism evidence="7 8">
    <name type="scientific">Microvirga makkahensis</name>
    <dbReference type="NCBI Taxonomy" id="1128670"/>
    <lineage>
        <taxon>Bacteria</taxon>
        <taxon>Pseudomonadati</taxon>
        <taxon>Pseudomonadota</taxon>
        <taxon>Alphaproteobacteria</taxon>
        <taxon>Hyphomicrobiales</taxon>
        <taxon>Methylobacteriaceae</taxon>
        <taxon>Microvirga</taxon>
    </lineage>
</organism>
<sequence length="452" mass="48641">MTGTIERSLDELYAQDPERADAVVFGRRTEVSRRGFLNGAGLAAMGAAVGGSIPFSAHMPAGLIPAALAQSPTGSGAASANATGGPKPFSFPGKDPGLSVLGERPLVAETPEHLLDDETTPTAKFYIRNNGQIPEPASNPDSWKIKIDGEVNSPLDLTLGELKQRFPNRTYRMVLECGGNGRSFFQPQARGNQWTNGGAGCAEWTGVPLAEVLKAAGLKDTAKYTAHYGADPHLSGDPSKEALSRGMPIPKAMEEHGLIVWAMNGEPLPNIHGGPVRLVIPGWPGSLSHKWLTRVWIRDREHDGQGMTGTSYRVAIRPMVPGSKADDSNFRILESMPVRGIITNPANGTRLPAGTRTIALRGAAWDGEHGVARVDVSNDFGATWTQTQLTPPKNRYDWSRWVASVELPVDGYYELWVRATDTQGRMQPHIAPGWNPQGYGGNPMHRIAVLVG</sequence>
<reference evidence="7 8" key="1">
    <citation type="submission" date="2019-12" db="EMBL/GenBank/DDBJ databases">
        <authorList>
            <person name="Yuan C.-G."/>
        </authorList>
    </citation>
    <scope>NUCLEOTIDE SEQUENCE [LARGE SCALE GENOMIC DNA]</scope>
    <source>
        <strain evidence="7 8">KCTC 23863</strain>
    </source>
</reference>
<dbReference type="SUPFAM" id="SSF81296">
    <property type="entry name" value="E set domains"/>
    <property type="match status" value="1"/>
</dbReference>
<reference evidence="7 8" key="2">
    <citation type="submission" date="2020-01" db="EMBL/GenBank/DDBJ databases">
        <title>Microvirga sp. nov., an arsenate reduction bacterium isolated from Tibet hotspring sediments.</title>
        <authorList>
            <person name="Xian W.-D."/>
            <person name="Li W.-J."/>
        </authorList>
    </citation>
    <scope>NUCLEOTIDE SEQUENCE [LARGE SCALE GENOMIC DNA]</scope>
    <source>
        <strain evidence="7 8">KCTC 23863</strain>
    </source>
</reference>
<dbReference type="PANTHER" id="PTHR19372:SF7">
    <property type="entry name" value="SULFITE OXIDASE, MITOCHONDRIAL"/>
    <property type="match status" value="1"/>
</dbReference>
<evidence type="ECO:0000256" key="2">
    <source>
        <dbReference type="ARBA" id="ARBA00022505"/>
    </source>
</evidence>
<evidence type="ECO:0000313" key="8">
    <source>
        <dbReference type="Proteomes" id="UP000436483"/>
    </source>
</evidence>
<dbReference type="Gene3D" id="3.90.420.10">
    <property type="entry name" value="Oxidoreductase, molybdopterin-binding domain"/>
    <property type="match status" value="1"/>
</dbReference>
<dbReference type="CDD" id="cd02110">
    <property type="entry name" value="SO_family_Moco_dimer"/>
    <property type="match status" value="1"/>
</dbReference>
<dbReference type="Proteomes" id="UP000436483">
    <property type="component" value="Unassembled WGS sequence"/>
</dbReference>
<evidence type="ECO:0000313" key="7">
    <source>
        <dbReference type="EMBL" id="MXQ14106.1"/>
    </source>
</evidence>
<keyword evidence="2" id="KW-0500">Molybdenum</keyword>
<gene>
    <name evidence="7" type="ORF">GR328_22135</name>
</gene>
<dbReference type="Pfam" id="PF03404">
    <property type="entry name" value="Mo-co_dimer"/>
    <property type="match status" value="1"/>
</dbReference>
<dbReference type="PANTHER" id="PTHR19372">
    <property type="entry name" value="SULFITE REDUCTASE"/>
    <property type="match status" value="1"/>
</dbReference>
<evidence type="ECO:0000256" key="3">
    <source>
        <dbReference type="ARBA" id="ARBA00022723"/>
    </source>
</evidence>
<keyword evidence="3" id="KW-0479">Metal-binding</keyword>
<evidence type="ECO:0000259" key="6">
    <source>
        <dbReference type="Pfam" id="PF03404"/>
    </source>
</evidence>
<dbReference type="InterPro" id="IPR036374">
    <property type="entry name" value="OxRdtase_Mopterin-bd_sf"/>
</dbReference>
<dbReference type="PRINTS" id="PR00407">
    <property type="entry name" value="EUMOPTERIN"/>
</dbReference>
<dbReference type="AlphaFoldDB" id="A0A7X3SR07"/>
<dbReference type="GO" id="GO:0030151">
    <property type="term" value="F:molybdenum ion binding"/>
    <property type="evidence" value="ECO:0007669"/>
    <property type="project" value="InterPro"/>
</dbReference>
<dbReference type="OrthoDB" id="9778777at2"/>
<evidence type="ECO:0000259" key="5">
    <source>
        <dbReference type="Pfam" id="PF00174"/>
    </source>
</evidence>
<dbReference type="PROSITE" id="PS51318">
    <property type="entry name" value="TAT"/>
    <property type="match status" value="1"/>
</dbReference>
<feature type="domain" description="Oxidoreductase molybdopterin-binding" evidence="5">
    <location>
        <begin position="136"/>
        <end position="304"/>
    </location>
</feature>
<dbReference type="GO" id="GO:0008482">
    <property type="term" value="F:sulfite oxidase activity"/>
    <property type="evidence" value="ECO:0007669"/>
    <property type="project" value="TreeGrafter"/>
</dbReference>
<dbReference type="GO" id="GO:0006790">
    <property type="term" value="P:sulfur compound metabolic process"/>
    <property type="evidence" value="ECO:0007669"/>
    <property type="project" value="TreeGrafter"/>
</dbReference>
<dbReference type="InterPro" id="IPR000572">
    <property type="entry name" value="OxRdtase_Mopterin-bd_dom"/>
</dbReference>
<feature type="domain" description="Moybdenum cofactor oxidoreductase dimerisation" evidence="6">
    <location>
        <begin position="333"/>
        <end position="449"/>
    </location>
</feature>
<dbReference type="InterPro" id="IPR014756">
    <property type="entry name" value="Ig_E-set"/>
</dbReference>
<proteinExistence type="predicted"/>
<dbReference type="InterPro" id="IPR008335">
    <property type="entry name" value="Mopterin_OxRdtase_euk"/>
</dbReference>
<keyword evidence="8" id="KW-1185">Reference proteome</keyword>
<dbReference type="GO" id="GO:0043546">
    <property type="term" value="F:molybdopterin cofactor binding"/>
    <property type="evidence" value="ECO:0007669"/>
    <property type="project" value="TreeGrafter"/>
</dbReference>